<dbReference type="PANTHER" id="PTHR42803:SF1">
    <property type="entry name" value="BROAD-SPECIFICITY LINEAR ACYL-COA DEHYDROGENASE FADE5"/>
    <property type="match status" value="1"/>
</dbReference>
<dbReference type="Proteomes" id="UP000292859">
    <property type="component" value="Unassembled WGS sequence"/>
</dbReference>
<feature type="domain" description="Acyl-CoA oxidase/dehydrogenase middle" evidence="12">
    <location>
        <begin position="161"/>
        <end position="269"/>
    </location>
</feature>
<dbReference type="InterPro" id="IPR036250">
    <property type="entry name" value="AcylCo_DH-like_C"/>
</dbReference>
<evidence type="ECO:0000259" key="11">
    <source>
        <dbReference type="Pfam" id="PF00441"/>
    </source>
</evidence>
<dbReference type="InterPro" id="IPR046373">
    <property type="entry name" value="Acyl-CoA_Oxase/DH_mid-dom_sf"/>
</dbReference>
<proteinExistence type="inferred from homology"/>
<dbReference type="FunFam" id="2.40.110.10:FF:000031">
    <property type="entry name" value="Acyl-CoA dehydrogenase, putative"/>
    <property type="match status" value="1"/>
</dbReference>
<dbReference type="InterPro" id="IPR009100">
    <property type="entry name" value="AcylCoA_DH/oxidase_NM_dom_sf"/>
</dbReference>
<dbReference type="Proteomes" id="UP000198409">
    <property type="component" value="Unassembled WGS sequence"/>
</dbReference>
<evidence type="ECO:0000313" key="16">
    <source>
        <dbReference type="EMBL" id="TBN51434.1"/>
    </source>
</evidence>
<dbReference type="Pfam" id="PF12806">
    <property type="entry name" value="Acyl-CoA_dh_C"/>
    <property type="match status" value="1"/>
</dbReference>
<evidence type="ECO:0000259" key="12">
    <source>
        <dbReference type="Pfam" id="PF02770"/>
    </source>
</evidence>
<reference evidence="16 18" key="3">
    <citation type="submission" date="2019-02" db="EMBL/GenBank/DDBJ databases">
        <authorList>
            <person name="Zhang G."/>
        </authorList>
    </citation>
    <scope>NUCLEOTIDE SEQUENCE [LARGE SCALE GENOMIC DNA]</scope>
    <source>
        <strain evidence="16 18">CMB17</strain>
    </source>
</reference>
<evidence type="ECO:0000313" key="18">
    <source>
        <dbReference type="Proteomes" id="UP000292859"/>
    </source>
</evidence>
<accession>A0A238W0A4</accession>
<keyword evidence="18" id="KW-1185">Reference proteome</keyword>
<dbReference type="Pfam" id="PF02771">
    <property type="entry name" value="Acyl-CoA_dh_N"/>
    <property type="match status" value="1"/>
</dbReference>
<feature type="domain" description="Acyl-CoA dehydrogenase/oxidase C-terminal" evidence="11">
    <location>
        <begin position="281"/>
        <end position="432"/>
    </location>
</feature>
<evidence type="ECO:0000256" key="6">
    <source>
        <dbReference type="ARBA" id="ARBA00051388"/>
    </source>
</evidence>
<comment type="cofactor">
    <cofactor evidence="1 10">
        <name>FAD</name>
        <dbReference type="ChEBI" id="CHEBI:57692"/>
    </cofactor>
</comment>
<feature type="domain" description="Acyl-CoA dehydrogenase/oxidase N-terminal" evidence="13">
    <location>
        <begin position="78"/>
        <end position="156"/>
    </location>
</feature>
<gene>
    <name evidence="16" type="ORF">EYF88_06465</name>
    <name evidence="15" type="ORF">SAMN06265378_103202</name>
</gene>
<evidence type="ECO:0000313" key="17">
    <source>
        <dbReference type="Proteomes" id="UP000198409"/>
    </source>
</evidence>
<evidence type="ECO:0000256" key="5">
    <source>
        <dbReference type="ARBA" id="ARBA00023002"/>
    </source>
</evidence>
<dbReference type="RefSeq" id="WP_089387354.1">
    <property type="nucleotide sequence ID" value="NZ_FZNM01000003.1"/>
</dbReference>
<reference evidence="15" key="1">
    <citation type="submission" date="2017-06" db="EMBL/GenBank/DDBJ databases">
        <authorList>
            <person name="Kim H.J."/>
            <person name="Triplett B.A."/>
        </authorList>
    </citation>
    <scope>NUCLEOTIDE SEQUENCE [LARGE SCALE GENOMIC DNA]</scope>
    <source>
        <strain evidence="15">DSM 26170</strain>
    </source>
</reference>
<name>A0A238W0A4_9RHOB</name>
<comment type="catalytic activity">
    <reaction evidence="6">
        <text>3-(methylsulfanyl)propanoyl-CoA + oxidized [electron-transfer flavoprotein] + H(+) = 3-(methylsulfanyl)acryloyl-CoA + reduced [electron-transfer flavoprotein]</text>
        <dbReference type="Rhea" id="RHEA:52612"/>
        <dbReference type="Rhea" id="RHEA-COMP:10685"/>
        <dbReference type="Rhea" id="RHEA-COMP:10686"/>
        <dbReference type="ChEBI" id="CHEBI:15378"/>
        <dbReference type="ChEBI" id="CHEBI:57692"/>
        <dbReference type="ChEBI" id="CHEBI:58307"/>
        <dbReference type="ChEBI" id="CHEBI:82815"/>
        <dbReference type="ChEBI" id="CHEBI:84994"/>
        <dbReference type="EC" id="1.3.99.41"/>
    </reaction>
    <physiologicalReaction direction="left-to-right" evidence="6">
        <dbReference type="Rhea" id="RHEA:52613"/>
    </physiologicalReaction>
</comment>
<dbReference type="InterPro" id="IPR013786">
    <property type="entry name" value="AcylCoA_DH/ox_N"/>
</dbReference>
<dbReference type="EMBL" id="FZNM01000003">
    <property type="protein sequence ID" value="SNR39573.1"/>
    <property type="molecule type" value="Genomic_DNA"/>
</dbReference>
<evidence type="ECO:0000259" key="13">
    <source>
        <dbReference type="Pfam" id="PF02771"/>
    </source>
</evidence>
<dbReference type="EC" id="1.3.99.41" evidence="8"/>
<comment type="similarity">
    <text evidence="2 10">Belongs to the acyl-CoA dehydrogenase family.</text>
</comment>
<sequence>MGYTAPVAQIEFILNHVVPFSDVSRTDRFAEATPDTASAILAEAGKLATNVLAPLNRAGDDHPAVLENGRVRSSPGYAEGFRAIAEGGWVGLAANPEHGGMGLPQALNMAVAEMMSGACLALQLNPLLTQGQIEALEHHASDDLKALCLPKLISGEWSGTMNLTEPGAGSDVGALVTRAEPQGDGTWRVTGQKIFITWGDSDVTGNVCHLVLARLPGAPKGTRGISLFMVPKFLPDDDGRPGIANSLKVVSLEEKLGIHGSPTCVLSFEGATGWLVGDEHKGMAAMFTMMNVARLGVGMQGVGVAEAALQQAVAYAADRNQMGPIIGHPDVRRMLATARAEVFAARAIGLACATAIDLERATDDPVHAARAAFLTPIAKAYGTDVGCRVADMGVQVHGGMGYVEETGAAQYLRDVRITPIYEGTNGIQAMDLVGRKLADGGDAALRLLDEIEDGAKAAQGDHPRMANQVWQAAETLREATHTLLDRDLPVRFAGAMPYLTAFARVLGGLYHLRAVQAGGDQHLALARVFMARVLPRHASDLAEAVAGLDDLTGISDAALAGDFAA</sequence>
<reference evidence="17" key="2">
    <citation type="submission" date="2017-06" db="EMBL/GenBank/DDBJ databases">
        <authorList>
            <person name="Varghese N."/>
            <person name="Submissions S."/>
        </authorList>
    </citation>
    <scope>NUCLEOTIDE SEQUENCE [LARGE SCALE GENOMIC DNA]</scope>
    <source>
        <strain evidence="17">DSM 26170</strain>
    </source>
</reference>
<dbReference type="GO" id="GO:0016627">
    <property type="term" value="F:oxidoreductase activity, acting on the CH-CH group of donors"/>
    <property type="evidence" value="ECO:0007669"/>
    <property type="project" value="InterPro"/>
</dbReference>
<keyword evidence="4 10" id="KW-0274">FAD</keyword>
<dbReference type="Gene3D" id="1.10.540.10">
    <property type="entry name" value="Acyl-CoA dehydrogenase/oxidase, N-terminal domain"/>
    <property type="match status" value="1"/>
</dbReference>
<evidence type="ECO:0000256" key="10">
    <source>
        <dbReference type="RuleBase" id="RU362125"/>
    </source>
</evidence>
<dbReference type="InterPro" id="IPR052166">
    <property type="entry name" value="Diverse_Acyl-CoA_DH"/>
</dbReference>
<protein>
    <recommendedName>
        <fullName evidence="9">3-methylmercaptopropionyl-CoA dehydrogenase</fullName>
        <ecNumber evidence="8">1.3.99.41</ecNumber>
    </recommendedName>
</protein>
<evidence type="ECO:0000256" key="3">
    <source>
        <dbReference type="ARBA" id="ARBA00022630"/>
    </source>
</evidence>
<evidence type="ECO:0000256" key="9">
    <source>
        <dbReference type="ARBA" id="ARBA00069043"/>
    </source>
</evidence>
<dbReference type="PANTHER" id="PTHR42803">
    <property type="entry name" value="ACYL-COA DEHYDROGENASE"/>
    <property type="match status" value="1"/>
</dbReference>
<evidence type="ECO:0000256" key="1">
    <source>
        <dbReference type="ARBA" id="ARBA00001974"/>
    </source>
</evidence>
<evidence type="ECO:0000313" key="15">
    <source>
        <dbReference type="EMBL" id="SNR39573.1"/>
    </source>
</evidence>
<dbReference type="Gene3D" id="1.20.140.10">
    <property type="entry name" value="Butyryl-CoA Dehydrogenase, subunit A, domain 3"/>
    <property type="match status" value="1"/>
</dbReference>
<feature type="domain" description="Acetyl-CoA dehydrogenase-like C-terminal" evidence="14">
    <location>
        <begin position="448"/>
        <end position="552"/>
    </location>
</feature>
<dbReference type="InterPro" id="IPR006091">
    <property type="entry name" value="Acyl-CoA_Oxase/DH_mid-dom"/>
</dbReference>
<evidence type="ECO:0000256" key="2">
    <source>
        <dbReference type="ARBA" id="ARBA00009347"/>
    </source>
</evidence>
<dbReference type="GO" id="GO:0050660">
    <property type="term" value="F:flavin adenine dinucleotide binding"/>
    <property type="evidence" value="ECO:0007669"/>
    <property type="project" value="InterPro"/>
</dbReference>
<evidence type="ECO:0000256" key="8">
    <source>
        <dbReference type="ARBA" id="ARBA00066694"/>
    </source>
</evidence>
<evidence type="ECO:0000256" key="4">
    <source>
        <dbReference type="ARBA" id="ARBA00022827"/>
    </source>
</evidence>
<comment type="function">
    <text evidence="7">Involved in the assimilation of dimethylsulphoniopropionate (DMSP), an important compound in the fixation of carbon in marine phytoplankton, by mediating the conversion of 3-(methylthio)propanoyl-CoA (MMPA-CoA) to 3-(methylthio)acryloyl-CoA (MTA-CoA).</text>
</comment>
<evidence type="ECO:0000259" key="14">
    <source>
        <dbReference type="Pfam" id="PF12806"/>
    </source>
</evidence>
<keyword evidence="3 10" id="KW-0285">Flavoprotein</keyword>
<dbReference type="Pfam" id="PF00441">
    <property type="entry name" value="Acyl-CoA_dh_1"/>
    <property type="match status" value="1"/>
</dbReference>
<dbReference type="Gene3D" id="2.40.110.10">
    <property type="entry name" value="Butyryl-CoA Dehydrogenase, subunit A, domain 2"/>
    <property type="match status" value="1"/>
</dbReference>
<dbReference type="OrthoDB" id="9807883at2"/>
<keyword evidence="5 10" id="KW-0560">Oxidoreductase</keyword>
<dbReference type="InterPro" id="IPR025878">
    <property type="entry name" value="Acyl-CoA_dh-like_C_dom"/>
</dbReference>
<dbReference type="Pfam" id="PF02770">
    <property type="entry name" value="Acyl-CoA_dh_M"/>
    <property type="match status" value="1"/>
</dbReference>
<dbReference type="EMBL" id="SIRL01000003">
    <property type="protein sequence ID" value="TBN51434.1"/>
    <property type="molecule type" value="Genomic_DNA"/>
</dbReference>
<dbReference type="AlphaFoldDB" id="A0A238W0A4"/>
<evidence type="ECO:0000256" key="7">
    <source>
        <dbReference type="ARBA" id="ARBA00058683"/>
    </source>
</evidence>
<dbReference type="InterPro" id="IPR009075">
    <property type="entry name" value="AcylCo_DH/oxidase_C"/>
</dbReference>
<organism evidence="15 17">
    <name type="scientific">Paracoccus sediminis</name>
    <dbReference type="NCBI Taxonomy" id="1214787"/>
    <lineage>
        <taxon>Bacteria</taxon>
        <taxon>Pseudomonadati</taxon>
        <taxon>Pseudomonadota</taxon>
        <taxon>Alphaproteobacteria</taxon>
        <taxon>Rhodobacterales</taxon>
        <taxon>Paracoccaceae</taxon>
        <taxon>Paracoccus</taxon>
    </lineage>
</organism>
<dbReference type="SUPFAM" id="SSF47203">
    <property type="entry name" value="Acyl-CoA dehydrogenase C-terminal domain-like"/>
    <property type="match status" value="1"/>
</dbReference>
<dbReference type="SUPFAM" id="SSF56645">
    <property type="entry name" value="Acyl-CoA dehydrogenase NM domain-like"/>
    <property type="match status" value="1"/>
</dbReference>
<dbReference type="InterPro" id="IPR037069">
    <property type="entry name" value="AcylCoA_DH/ox_N_sf"/>
</dbReference>